<evidence type="ECO:0000256" key="6">
    <source>
        <dbReference type="ARBA" id="ARBA00022840"/>
    </source>
</evidence>
<evidence type="ECO:0000256" key="4">
    <source>
        <dbReference type="ARBA" id="ARBA00022741"/>
    </source>
</evidence>
<dbReference type="InterPro" id="IPR027417">
    <property type="entry name" value="P-loop_NTPase"/>
</dbReference>
<comment type="catalytic activity">
    <reaction evidence="8">
        <text>L-tyrosyl-[protein] + ATP = O-phospho-L-tyrosyl-[protein] + ADP + H(+)</text>
        <dbReference type="Rhea" id="RHEA:10596"/>
        <dbReference type="Rhea" id="RHEA-COMP:10136"/>
        <dbReference type="Rhea" id="RHEA-COMP:20101"/>
        <dbReference type="ChEBI" id="CHEBI:15378"/>
        <dbReference type="ChEBI" id="CHEBI:30616"/>
        <dbReference type="ChEBI" id="CHEBI:46858"/>
        <dbReference type="ChEBI" id="CHEBI:61978"/>
        <dbReference type="ChEBI" id="CHEBI:456216"/>
        <dbReference type="EC" id="2.7.10.2"/>
    </reaction>
</comment>
<evidence type="ECO:0000256" key="8">
    <source>
        <dbReference type="ARBA" id="ARBA00051245"/>
    </source>
</evidence>
<keyword evidence="4" id="KW-0547">Nucleotide-binding</keyword>
<dbReference type="GO" id="GO:0004715">
    <property type="term" value="F:non-membrane spanning protein tyrosine kinase activity"/>
    <property type="evidence" value="ECO:0007669"/>
    <property type="project" value="UniProtKB-EC"/>
</dbReference>
<dbReference type="InterPro" id="IPR005702">
    <property type="entry name" value="Wzc-like_C"/>
</dbReference>
<comment type="similarity">
    <text evidence="1">Belongs to the CpsD/CapB family.</text>
</comment>
<evidence type="ECO:0000256" key="2">
    <source>
        <dbReference type="ARBA" id="ARBA00011903"/>
    </source>
</evidence>
<dbReference type="Proteomes" id="UP000256519">
    <property type="component" value="Unassembled WGS sequence"/>
</dbReference>
<dbReference type="Pfam" id="PF13614">
    <property type="entry name" value="AAA_31"/>
    <property type="match status" value="1"/>
</dbReference>
<keyword evidence="3" id="KW-0808">Transferase</keyword>
<comment type="caution">
    <text evidence="10">The sequence shown here is derived from an EMBL/GenBank/DDBJ whole genome shotgun (WGS) entry which is preliminary data.</text>
</comment>
<dbReference type="GO" id="GO:0005886">
    <property type="term" value="C:plasma membrane"/>
    <property type="evidence" value="ECO:0007669"/>
    <property type="project" value="TreeGrafter"/>
</dbReference>
<feature type="domain" description="AAA" evidence="9">
    <location>
        <begin position="49"/>
        <end position="166"/>
    </location>
</feature>
<dbReference type="Gene3D" id="3.40.50.300">
    <property type="entry name" value="P-loop containing nucleotide triphosphate hydrolases"/>
    <property type="match status" value="1"/>
</dbReference>
<dbReference type="PANTHER" id="PTHR32309">
    <property type="entry name" value="TYROSINE-PROTEIN KINASE"/>
    <property type="match status" value="1"/>
</dbReference>
<dbReference type="NCBIfam" id="TIGR01007">
    <property type="entry name" value="eps_fam"/>
    <property type="match status" value="1"/>
</dbReference>
<keyword evidence="5" id="KW-0418">Kinase</keyword>
<gene>
    <name evidence="10" type="ORF">C3744_12370</name>
</gene>
<keyword evidence="6" id="KW-0067">ATP-binding</keyword>
<organism evidence="10 11">
    <name type="scientific">Priestia megaterium</name>
    <name type="common">Bacillus megaterium</name>
    <dbReference type="NCBI Taxonomy" id="1404"/>
    <lineage>
        <taxon>Bacteria</taxon>
        <taxon>Bacillati</taxon>
        <taxon>Bacillota</taxon>
        <taxon>Bacilli</taxon>
        <taxon>Bacillales</taxon>
        <taxon>Bacillaceae</taxon>
        <taxon>Priestia</taxon>
    </lineage>
</organism>
<dbReference type="InterPro" id="IPR025669">
    <property type="entry name" value="AAA_dom"/>
</dbReference>
<keyword evidence="7" id="KW-0829">Tyrosine-protein kinase</keyword>
<evidence type="ECO:0000256" key="1">
    <source>
        <dbReference type="ARBA" id="ARBA00007316"/>
    </source>
</evidence>
<reference evidence="10" key="1">
    <citation type="journal article" date="2018" name="Appl. Environ. Microbiol.">
        <title>Antimicrobial susceptibility testing and tentative epidemiological cut-off values of five Bacillus species relevant for use as animal feed additives or for plant protection.</title>
        <authorList>
            <person name="Agerso Y."/>
            <person name="Stuer-Lauridsen B."/>
            <person name="Bjerre K."/>
            <person name="Jensen M.G."/>
            <person name="Johansen E."/>
            <person name="Bennedsen M."/>
            <person name="Brockmann E."/>
            <person name="Nielsen B."/>
        </authorList>
    </citation>
    <scope>NUCLEOTIDE SEQUENCE [LARGE SCALE GENOMIC DNA]</scope>
    <source>
        <strain evidence="10">CHCC20162</strain>
    </source>
</reference>
<dbReference type="AlphaFoldDB" id="A0A3D8X3F3"/>
<dbReference type="PANTHER" id="PTHR32309:SF13">
    <property type="entry name" value="FERRIC ENTEROBACTIN TRANSPORT PROTEIN FEPE"/>
    <property type="match status" value="1"/>
</dbReference>
<name>A0A3D8X3F3_PRIMG</name>
<dbReference type="EMBL" id="PQWM01000009">
    <property type="protein sequence ID" value="RDZ14897.1"/>
    <property type="molecule type" value="Genomic_DNA"/>
</dbReference>
<evidence type="ECO:0000313" key="11">
    <source>
        <dbReference type="Proteomes" id="UP000256519"/>
    </source>
</evidence>
<evidence type="ECO:0000256" key="7">
    <source>
        <dbReference type="ARBA" id="ARBA00023137"/>
    </source>
</evidence>
<evidence type="ECO:0000259" key="9">
    <source>
        <dbReference type="Pfam" id="PF13614"/>
    </source>
</evidence>
<dbReference type="CDD" id="cd05387">
    <property type="entry name" value="BY-kinase"/>
    <property type="match status" value="1"/>
</dbReference>
<accession>A0A3D8X3F3</accession>
<dbReference type="GO" id="GO:0042802">
    <property type="term" value="F:identical protein binding"/>
    <property type="evidence" value="ECO:0007669"/>
    <property type="project" value="UniProtKB-ARBA"/>
</dbReference>
<sequence length="222" mass="24772">MHMRSLISHQKPKSPITEQYRTVRTNIQFSNVDRDIQSIMVTSSFQEEGKSTTVANLAVVFAQQKKKVLLVDADLRKPSVQYTFQLQNHTGLTNVLTRQTVLHSAVQATGIDSLDVLTSGPIPPNPTELLGSQAMKELLEEMYKQYDIVIFDTPPVLPVADAHILANQCHGLVLVIKSGHVEKDSALKAKDILESAKGKLLGVIINQKQQPDDEQYYYYGTK</sequence>
<protein>
    <recommendedName>
        <fullName evidence="2">non-specific protein-tyrosine kinase</fullName>
        <ecNumber evidence="2">2.7.10.2</ecNumber>
    </recommendedName>
</protein>
<dbReference type="GO" id="GO:0005524">
    <property type="term" value="F:ATP binding"/>
    <property type="evidence" value="ECO:0007669"/>
    <property type="project" value="UniProtKB-KW"/>
</dbReference>
<dbReference type="SUPFAM" id="SSF52540">
    <property type="entry name" value="P-loop containing nucleoside triphosphate hydrolases"/>
    <property type="match status" value="1"/>
</dbReference>
<proteinExistence type="inferred from homology"/>
<dbReference type="FunFam" id="3.40.50.300:FF:000527">
    <property type="entry name" value="Tyrosine-protein kinase etk"/>
    <property type="match status" value="1"/>
</dbReference>
<dbReference type="RefSeq" id="WP_116074694.1">
    <property type="nucleotide sequence ID" value="NZ_CP085431.1"/>
</dbReference>
<dbReference type="EC" id="2.7.10.2" evidence="2"/>
<evidence type="ECO:0000256" key="5">
    <source>
        <dbReference type="ARBA" id="ARBA00022777"/>
    </source>
</evidence>
<evidence type="ECO:0000313" key="10">
    <source>
        <dbReference type="EMBL" id="RDZ14897.1"/>
    </source>
</evidence>
<evidence type="ECO:0000256" key="3">
    <source>
        <dbReference type="ARBA" id="ARBA00022679"/>
    </source>
</evidence>
<dbReference type="InterPro" id="IPR050445">
    <property type="entry name" value="Bact_polysacc_biosynth/exp"/>
</dbReference>